<evidence type="ECO:0000256" key="4">
    <source>
        <dbReference type="ARBA" id="ARBA00022692"/>
    </source>
</evidence>
<keyword evidence="4 10" id="KW-0812">Transmembrane</keyword>
<comment type="caution">
    <text evidence="10">Lacks conserved residue(s) required for the propagation of feature annotation.</text>
</comment>
<name>A0A6A4VKI2_AMPAM</name>
<dbReference type="PANTHER" id="PTHR11157">
    <property type="entry name" value="FATTY ACID ACYL TRANSFERASE-RELATED"/>
    <property type="match status" value="1"/>
</dbReference>
<comment type="similarity">
    <text evidence="10">Belongs to the ELO family.</text>
</comment>
<evidence type="ECO:0000256" key="9">
    <source>
        <dbReference type="ARBA" id="ARBA00023160"/>
    </source>
</evidence>
<accession>A0A6A4VKI2</accession>
<keyword evidence="9 10" id="KW-0275">Fatty acid biosynthesis</keyword>
<evidence type="ECO:0000256" key="3">
    <source>
        <dbReference type="ARBA" id="ARBA00022679"/>
    </source>
</evidence>
<evidence type="ECO:0000256" key="2">
    <source>
        <dbReference type="ARBA" id="ARBA00022516"/>
    </source>
</evidence>
<evidence type="ECO:0000256" key="7">
    <source>
        <dbReference type="ARBA" id="ARBA00023098"/>
    </source>
</evidence>
<dbReference type="InterPro" id="IPR030457">
    <property type="entry name" value="ELO_CS"/>
</dbReference>
<feature type="transmembrane region" description="Helical" evidence="10">
    <location>
        <begin position="208"/>
        <end position="229"/>
    </location>
</feature>
<comment type="catalytic activity">
    <reaction evidence="10">
        <text>a very-long-chain acyl-CoA + malonyl-CoA + H(+) = a very-long-chain 3-oxoacyl-CoA + CO2 + CoA</text>
        <dbReference type="Rhea" id="RHEA:32727"/>
        <dbReference type="ChEBI" id="CHEBI:15378"/>
        <dbReference type="ChEBI" id="CHEBI:16526"/>
        <dbReference type="ChEBI" id="CHEBI:57287"/>
        <dbReference type="ChEBI" id="CHEBI:57384"/>
        <dbReference type="ChEBI" id="CHEBI:90725"/>
        <dbReference type="ChEBI" id="CHEBI:90736"/>
        <dbReference type="EC" id="2.3.1.199"/>
    </reaction>
</comment>
<dbReference type="GO" id="GO:0030148">
    <property type="term" value="P:sphingolipid biosynthetic process"/>
    <property type="evidence" value="ECO:0007669"/>
    <property type="project" value="TreeGrafter"/>
</dbReference>
<keyword evidence="2 10" id="KW-0444">Lipid biosynthesis</keyword>
<evidence type="ECO:0000256" key="1">
    <source>
        <dbReference type="ARBA" id="ARBA00004141"/>
    </source>
</evidence>
<evidence type="ECO:0000256" key="5">
    <source>
        <dbReference type="ARBA" id="ARBA00022832"/>
    </source>
</evidence>
<gene>
    <name evidence="11" type="primary">ELOVL4_1</name>
    <name evidence="11" type="ORF">FJT64_010793</name>
</gene>
<dbReference type="GO" id="GO:0042761">
    <property type="term" value="P:very long-chain fatty acid biosynthetic process"/>
    <property type="evidence" value="ECO:0007669"/>
    <property type="project" value="TreeGrafter"/>
</dbReference>
<keyword evidence="12" id="KW-1185">Reference proteome</keyword>
<dbReference type="InterPro" id="IPR002076">
    <property type="entry name" value="ELO_fam"/>
</dbReference>
<feature type="transmembrane region" description="Helical" evidence="10">
    <location>
        <begin position="173"/>
        <end position="196"/>
    </location>
</feature>
<dbReference type="GO" id="GO:0034625">
    <property type="term" value="P:fatty acid elongation, monounsaturated fatty acid"/>
    <property type="evidence" value="ECO:0007669"/>
    <property type="project" value="TreeGrafter"/>
</dbReference>
<comment type="caution">
    <text evidence="11">The sequence shown here is derived from an EMBL/GenBank/DDBJ whole genome shotgun (WGS) entry which is preliminary data.</text>
</comment>
<keyword evidence="7 10" id="KW-0443">Lipid metabolism</keyword>
<keyword evidence="8 10" id="KW-0472">Membrane</keyword>
<dbReference type="GO" id="GO:0009922">
    <property type="term" value="F:fatty acid elongase activity"/>
    <property type="evidence" value="ECO:0007669"/>
    <property type="project" value="UniProtKB-EC"/>
</dbReference>
<dbReference type="PANTHER" id="PTHR11157:SF126">
    <property type="entry name" value="ELONGATION OF VERY LONG CHAIN FATTY ACIDS PROTEIN"/>
    <property type="match status" value="1"/>
</dbReference>
<evidence type="ECO:0000256" key="8">
    <source>
        <dbReference type="ARBA" id="ARBA00023136"/>
    </source>
</evidence>
<dbReference type="GO" id="GO:0034626">
    <property type="term" value="P:fatty acid elongation, polyunsaturated fatty acid"/>
    <property type="evidence" value="ECO:0007669"/>
    <property type="project" value="TreeGrafter"/>
</dbReference>
<evidence type="ECO:0000256" key="10">
    <source>
        <dbReference type="RuleBase" id="RU361115"/>
    </source>
</evidence>
<proteinExistence type="inferred from homology"/>
<dbReference type="Proteomes" id="UP000440578">
    <property type="component" value="Unassembled WGS sequence"/>
</dbReference>
<reference evidence="11 12" key="1">
    <citation type="submission" date="2019-07" db="EMBL/GenBank/DDBJ databases">
        <title>Draft genome assembly of a fouling barnacle, Amphibalanus amphitrite (Darwin, 1854): The first reference genome for Thecostraca.</title>
        <authorList>
            <person name="Kim W."/>
        </authorList>
    </citation>
    <scope>NUCLEOTIDE SEQUENCE [LARGE SCALE GENOMIC DNA]</scope>
    <source>
        <strain evidence="11">SNU_AA5</strain>
        <tissue evidence="11">Soma without cirri and trophi</tissue>
    </source>
</reference>
<feature type="transmembrane region" description="Helical" evidence="10">
    <location>
        <begin position="6"/>
        <end position="23"/>
    </location>
</feature>
<dbReference type="GO" id="GO:0005789">
    <property type="term" value="C:endoplasmic reticulum membrane"/>
    <property type="evidence" value="ECO:0007669"/>
    <property type="project" value="TreeGrafter"/>
</dbReference>
<dbReference type="GO" id="GO:0019367">
    <property type="term" value="P:fatty acid elongation, saturated fatty acid"/>
    <property type="evidence" value="ECO:0007669"/>
    <property type="project" value="TreeGrafter"/>
</dbReference>
<protein>
    <recommendedName>
        <fullName evidence="10">Elongation of very long chain fatty acids protein</fullName>
        <ecNumber evidence="10">2.3.1.199</ecNumber>
    </recommendedName>
    <alternativeName>
        <fullName evidence="10">Very-long-chain 3-oxoacyl-CoA synthase</fullName>
    </alternativeName>
</protein>
<dbReference type="Pfam" id="PF01151">
    <property type="entry name" value="ELO"/>
    <property type="match status" value="1"/>
</dbReference>
<keyword evidence="3 10" id="KW-0808">Transferase</keyword>
<feature type="transmembrane region" description="Helical" evidence="10">
    <location>
        <begin position="35"/>
        <end position="55"/>
    </location>
</feature>
<dbReference type="EMBL" id="VIIS01001914">
    <property type="protein sequence ID" value="KAF0291022.1"/>
    <property type="molecule type" value="Genomic_DNA"/>
</dbReference>
<sequence length="288" mass="32173">MGPWGGAQTAAILTVYSLMVMFGQRLLKNRTPVNVLYPMVVYNVTQVLLCAYMTYEFVVAATGLQVSPVCARVDVSDNPYSLRLTKVSWLFMASKIVDMCDTAFMLLKGDKRRVSFLHVFHHGSIFYSWWLCVMFAPGGVGYTGGVINSLVHTLMYAYYQLSTMGPEVRKHLWWKRYLTILQMVQFCCLIGIAVLTRLPGLRCGYPEWISVVTFFYIFVLLGLFANFYVKTYVKAQAAKAAAAAAAAAAASREEPAPVQKLRELNSSVTQLVGRARFACLHGDQAHGR</sequence>
<evidence type="ECO:0000313" key="12">
    <source>
        <dbReference type="Proteomes" id="UP000440578"/>
    </source>
</evidence>
<evidence type="ECO:0000256" key="6">
    <source>
        <dbReference type="ARBA" id="ARBA00022989"/>
    </source>
</evidence>
<keyword evidence="6 10" id="KW-1133">Transmembrane helix</keyword>
<dbReference type="AlphaFoldDB" id="A0A6A4VKI2"/>
<organism evidence="11 12">
    <name type="scientific">Amphibalanus amphitrite</name>
    <name type="common">Striped barnacle</name>
    <name type="synonym">Balanus amphitrite</name>
    <dbReference type="NCBI Taxonomy" id="1232801"/>
    <lineage>
        <taxon>Eukaryota</taxon>
        <taxon>Metazoa</taxon>
        <taxon>Ecdysozoa</taxon>
        <taxon>Arthropoda</taxon>
        <taxon>Crustacea</taxon>
        <taxon>Multicrustacea</taxon>
        <taxon>Cirripedia</taxon>
        <taxon>Thoracica</taxon>
        <taxon>Thoracicalcarea</taxon>
        <taxon>Balanomorpha</taxon>
        <taxon>Balanoidea</taxon>
        <taxon>Balanidae</taxon>
        <taxon>Amphibalaninae</taxon>
        <taxon>Amphibalanus</taxon>
    </lineage>
</organism>
<comment type="subcellular location">
    <subcellularLocation>
        <location evidence="1">Membrane</location>
        <topology evidence="1">Multi-pass membrane protein</topology>
    </subcellularLocation>
</comment>
<keyword evidence="5 10" id="KW-0276">Fatty acid metabolism</keyword>
<dbReference type="EC" id="2.3.1.199" evidence="10"/>
<evidence type="ECO:0000313" key="11">
    <source>
        <dbReference type="EMBL" id="KAF0291022.1"/>
    </source>
</evidence>
<dbReference type="PROSITE" id="PS01188">
    <property type="entry name" value="ELO"/>
    <property type="match status" value="1"/>
</dbReference>
<dbReference type="OrthoDB" id="434092at2759"/>